<organism evidence="5 6">
    <name type="scientific">Favolaschia claudopus</name>
    <dbReference type="NCBI Taxonomy" id="2862362"/>
    <lineage>
        <taxon>Eukaryota</taxon>
        <taxon>Fungi</taxon>
        <taxon>Dikarya</taxon>
        <taxon>Basidiomycota</taxon>
        <taxon>Agaricomycotina</taxon>
        <taxon>Agaricomycetes</taxon>
        <taxon>Agaricomycetidae</taxon>
        <taxon>Agaricales</taxon>
        <taxon>Marasmiineae</taxon>
        <taxon>Mycenaceae</taxon>
        <taxon>Favolaschia</taxon>
    </lineage>
</organism>
<dbReference type="Pfam" id="PF00135">
    <property type="entry name" value="COesterase"/>
    <property type="match status" value="1"/>
</dbReference>
<dbReference type="Proteomes" id="UP001362999">
    <property type="component" value="Unassembled WGS sequence"/>
</dbReference>
<proteinExistence type="inferred from homology"/>
<feature type="domain" description="Carboxylesterase type B" evidence="4">
    <location>
        <begin position="5"/>
        <end position="502"/>
    </location>
</feature>
<dbReference type="PROSITE" id="PS00122">
    <property type="entry name" value="CARBOXYLESTERASE_B_1"/>
    <property type="match status" value="1"/>
</dbReference>
<gene>
    <name evidence="5" type="ORF">R3P38DRAFT_3485400</name>
</gene>
<keyword evidence="2 3" id="KW-0378">Hydrolase</keyword>
<dbReference type="GO" id="GO:0016787">
    <property type="term" value="F:hydrolase activity"/>
    <property type="evidence" value="ECO:0007669"/>
    <property type="project" value="UniProtKB-KW"/>
</dbReference>
<dbReference type="InterPro" id="IPR050309">
    <property type="entry name" value="Type-B_Carboxylest/Lipase"/>
</dbReference>
<evidence type="ECO:0000313" key="5">
    <source>
        <dbReference type="EMBL" id="KAK7036379.1"/>
    </source>
</evidence>
<dbReference type="PANTHER" id="PTHR11559">
    <property type="entry name" value="CARBOXYLESTERASE"/>
    <property type="match status" value="1"/>
</dbReference>
<dbReference type="InterPro" id="IPR019819">
    <property type="entry name" value="Carboxylesterase_B_CS"/>
</dbReference>
<dbReference type="SUPFAM" id="SSF53474">
    <property type="entry name" value="alpha/beta-Hydrolases"/>
    <property type="match status" value="1"/>
</dbReference>
<dbReference type="AlphaFoldDB" id="A0AAW0CCN9"/>
<dbReference type="InterPro" id="IPR029058">
    <property type="entry name" value="AB_hydrolase_fold"/>
</dbReference>
<dbReference type="EC" id="3.1.1.-" evidence="3"/>
<evidence type="ECO:0000259" key="4">
    <source>
        <dbReference type="Pfam" id="PF00135"/>
    </source>
</evidence>
<reference evidence="5 6" key="1">
    <citation type="journal article" date="2024" name="J Genomics">
        <title>Draft genome sequencing and assembly of Favolaschia claudopus CIRM-BRFM 2984 isolated from oak limbs.</title>
        <authorList>
            <person name="Navarro D."/>
            <person name="Drula E."/>
            <person name="Chaduli D."/>
            <person name="Cazenave R."/>
            <person name="Ahrendt S."/>
            <person name="Wang J."/>
            <person name="Lipzen A."/>
            <person name="Daum C."/>
            <person name="Barry K."/>
            <person name="Grigoriev I.V."/>
            <person name="Favel A."/>
            <person name="Rosso M.N."/>
            <person name="Martin F."/>
        </authorList>
    </citation>
    <scope>NUCLEOTIDE SEQUENCE [LARGE SCALE GENOMIC DNA]</scope>
    <source>
        <strain evidence="5 6">CIRM-BRFM 2984</strain>
    </source>
</reference>
<accession>A0AAW0CCN9</accession>
<dbReference type="Gene3D" id="3.40.50.1820">
    <property type="entry name" value="alpha/beta hydrolase"/>
    <property type="match status" value="1"/>
</dbReference>
<dbReference type="InterPro" id="IPR019826">
    <property type="entry name" value="Carboxylesterase_B_AS"/>
</dbReference>
<evidence type="ECO:0000313" key="6">
    <source>
        <dbReference type="Proteomes" id="UP001362999"/>
    </source>
</evidence>
<protein>
    <recommendedName>
        <fullName evidence="3">Carboxylic ester hydrolase</fullName>
        <ecNumber evidence="3">3.1.1.-</ecNumber>
    </recommendedName>
</protein>
<feature type="non-terminal residue" evidence="5">
    <location>
        <position position="1"/>
    </location>
</feature>
<keyword evidence="6" id="KW-1185">Reference proteome</keyword>
<dbReference type="EMBL" id="JAWWNJ010000019">
    <property type="protein sequence ID" value="KAK7036379.1"/>
    <property type="molecule type" value="Genomic_DNA"/>
</dbReference>
<sequence>SADVPSVSLPYGTFHGFLSGNLTQFLGIPFGQARRFARPTDAPPFEGVRNATQYGPACPQQKLLPPPAAAGIVPNEYPSVSEDCLTLDIFKPTLHPSPSADKLPVFVWIYGGGFVVGNSRDNDVTPLVERSIHTGQPIIVVTINYRVSALGFLPGKEAAAAGITNLALRDQTFALQWIQQHITAFGGVPTQVVVGGVSAGSMSTAYLLLDNSLNSNQLFRGVFMQSGTVVPTPTLSGSSGQAAYDSLVSATGCHATGGDTLQCLRHLPLDTLMAAVNTTANFFSYEALNLVWRPRVDGMVVKRDPWVAIARGEYAKVPILAGMCEDEGTLFATSSVNVTTNAEFLEFAHSYFPEASPETMSQLGRLYPDDPTKGSPFDTGNANQLSPEYKRISALSGDLFFTSPRRFLLQHASKRQPVWGWLNKVGKISNAYLGALHASDAPIWFTETSSVGMVGIDALINFVNALDPNHSSATNNKAEFEWPKWNFHSRDGKSSLLTFNDDGVNVTADNFREEAVEFLNGVR</sequence>
<name>A0AAW0CCN9_9AGAR</name>
<comment type="similarity">
    <text evidence="1 3">Belongs to the type-B carboxylesterase/lipase family.</text>
</comment>
<dbReference type="InterPro" id="IPR002018">
    <property type="entry name" value="CarbesteraseB"/>
</dbReference>
<evidence type="ECO:0000256" key="3">
    <source>
        <dbReference type="RuleBase" id="RU361235"/>
    </source>
</evidence>
<evidence type="ECO:0000256" key="2">
    <source>
        <dbReference type="ARBA" id="ARBA00022801"/>
    </source>
</evidence>
<comment type="caution">
    <text evidence="5">The sequence shown here is derived from an EMBL/GenBank/DDBJ whole genome shotgun (WGS) entry which is preliminary data.</text>
</comment>
<dbReference type="PROSITE" id="PS00941">
    <property type="entry name" value="CARBOXYLESTERASE_B_2"/>
    <property type="match status" value="1"/>
</dbReference>
<evidence type="ECO:0000256" key="1">
    <source>
        <dbReference type="ARBA" id="ARBA00005964"/>
    </source>
</evidence>